<keyword evidence="8 9" id="KW-0539">Nucleus</keyword>
<protein>
    <recommendedName>
        <fullName evidence="4 9">Midasin</fullName>
    </recommendedName>
</protein>
<dbReference type="Pfam" id="PF07728">
    <property type="entry name" value="AAA_5"/>
    <property type="match status" value="8"/>
</dbReference>
<feature type="region of interest" description="Disordered" evidence="10">
    <location>
        <begin position="5070"/>
        <end position="5154"/>
    </location>
</feature>
<dbReference type="PROSITE" id="PS00675">
    <property type="entry name" value="SIGMA54_INTERACT_1"/>
    <property type="match status" value="1"/>
</dbReference>
<dbReference type="FunFam" id="3.40.50.300:FF:000142">
    <property type="entry name" value="Midasin"/>
    <property type="match status" value="1"/>
</dbReference>
<accession>A0AAE1JEX9</accession>
<dbReference type="InterPro" id="IPR036465">
    <property type="entry name" value="vWFA_dom_sf"/>
</dbReference>
<comment type="caution">
    <text evidence="12">The sequence shown here is derived from an EMBL/GenBank/DDBJ whole genome shotgun (WGS) entry which is preliminary data.</text>
</comment>
<evidence type="ECO:0000256" key="10">
    <source>
        <dbReference type="SAM" id="MobiDB-lite"/>
    </source>
</evidence>
<dbReference type="SUPFAM" id="SSF52540">
    <property type="entry name" value="P-loop containing nucleoside triphosphate hydrolases"/>
    <property type="match status" value="6"/>
</dbReference>
<proteinExistence type="inferred from homology"/>
<dbReference type="Gene3D" id="3.40.50.300">
    <property type="entry name" value="P-loop containing nucleotide triphosphate hydrolases"/>
    <property type="match status" value="6"/>
</dbReference>
<dbReference type="PANTHER" id="PTHR48103">
    <property type="entry name" value="MIDASIN-RELATED"/>
    <property type="match status" value="1"/>
</dbReference>
<comment type="function">
    <text evidence="9">Nuclear chaperone required for maturation and nuclear export of pre-60S ribosome subunits.</text>
</comment>
<feature type="compositionally biased region" description="Polar residues" evidence="10">
    <location>
        <begin position="4940"/>
        <end position="4981"/>
    </location>
</feature>
<feature type="compositionally biased region" description="Basic and acidic residues" evidence="10">
    <location>
        <begin position="4753"/>
        <end position="4789"/>
    </location>
</feature>
<dbReference type="InterPro" id="IPR011704">
    <property type="entry name" value="ATPase_dyneun-rel_AAA"/>
</dbReference>
<dbReference type="InterPro" id="IPR003593">
    <property type="entry name" value="AAA+_ATPase"/>
</dbReference>
<evidence type="ECO:0000256" key="5">
    <source>
        <dbReference type="ARBA" id="ARBA00022741"/>
    </source>
</evidence>
<evidence type="ECO:0000256" key="8">
    <source>
        <dbReference type="ARBA" id="ARBA00023242"/>
    </source>
</evidence>
<name>A0AAE1JEX9_9FABA</name>
<dbReference type="GO" id="GO:0016887">
    <property type="term" value="F:ATP hydrolysis activity"/>
    <property type="evidence" value="ECO:0007669"/>
    <property type="project" value="InterPro"/>
</dbReference>
<dbReference type="SUPFAM" id="SSF53300">
    <property type="entry name" value="vWA-like"/>
    <property type="match status" value="1"/>
</dbReference>
<dbReference type="FunFam" id="3.40.50.300:FF:000582">
    <property type="entry name" value="Midasin"/>
    <property type="match status" value="1"/>
</dbReference>
<feature type="region of interest" description="Disordered" evidence="10">
    <location>
        <begin position="5035"/>
        <end position="5056"/>
    </location>
</feature>
<evidence type="ECO:0000256" key="6">
    <source>
        <dbReference type="ARBA" id="ARBA00022840"/>
    </source>
</evidence>
<dbReference type="EMBL" id="JAWXYG010000006">
    <property type="protein sequence ID" value="KAK4269130.1"/>
    <property type="molecule type" value="Genomic_DNA"/>
</dbReference>
<sequence>MAIDGSFSLHSAVERFLDRFPKLQSFPEFYSLSRKGQLFTEEDVVNNFVGVFLHPSYTIPMMGCFCPIARKFTDKAIDLLRLVPNLRSNIQNTIMEDFANVSDEILNVIEFYSKHGRGLDLHELACLAFCRALDMAPFLLSSVLNYFKFAPPPFQRFSVKQAIPSMWDKIGTHELLVARISYRFLIMKSEVFLKLWDWSCFVDLLEEPTGTSECVTAEATDLIWCGVQITTIVLKLTYTASENLNIRSEEAYQCLLRWEEFCHDTSIEKAGLYYMPVVQHTPGSSDRSMDFSQENCLKPFGLDFQSVSLPKMLGLEQPLKNQKLATWDDKSKSDTFILTSKVKKSFERVLLAVSQKWPVLLYGPRGSGKSSLIAKLARDSNNRVLSIQMDDQIDGRTLVGSYVCTDIPGEFRWQPGSLTQAVQNGFWVVFEDIDRAPADVHSVLTPLLEGAGSFMIGNGEEIRVAEGFRMFSTVATSKLEIYQGAGRGSPSVLWRSVMVRPPEKEDLKNIVLIWYPKLDLLVDRLIETFVRVNSTYMHQIAGSHSGNSASVGLLNRFSLRDLLKWCKRLVGLCFSYDGGCLSEYQCYLVYKEAVDVFAAFSTSPKHRLSIMKEIARLWAVPVSAADTLYPRDKPIIKDFVSDLRIGRVSLQYTTKTLQEPMRPFVEINSSLHVLERIACSVKYNEAVLLVGETGTGKTTLVQNLASRLGQKLTVLNLSQQSDVADIIGGFKPINEQFVYMLLHNEFIDLLSRTFSVKKNKKFVKWLEKHRSYKNWNMLLEGFRSGVDKFRESVEVERTGSSKNRKRQRWDEENIRDWERFSVKLERVSHSDASLGMMFSFVEGSFITAIRNGEWILLDEVNLAPPETLQRIIGVLEGENGALCLAERGDIEYIHCHSNFRMFACMNPATDTGKRDLPFSLRSRFTEYYVDDVLEDEDLSIFINQFISDGHKDQKLVNKIVCFYKTSKEEAEERLLDGADQKPQYSLRSLYRALEYTRKAERKFGFYKALYDGFCMFFLTLLVGPSVEIMKKKILSLLLNSSVPPPHVPFDQYLTSIKSDASLGSYVLTKSVREHLENLARALLIKRYPVLLQGPTSSGKTSLVRYLAALTDHEFVRINNHEHTDLQEYLGSYITDASGKLVFNEGVLVKAVRNGYWIVLDELNLAPSDVLEALNRLLDDNRELFVPELQETIKAHPNFMLFATQNPPTGYAGRKMLSRAFRNRFIEIHVGEIPYDELSTILEKRCEIPQSYAGKMVEVMKELQSHRHTHRSYDGKHGFITPRDLFRWADRYKKFGKSYEDLAKDGYYLLAERLRDESERSLVQQVLEKHLRVKLNINSIYDQAIFDGKHSFNLCVDSGGSKSLESFNLTKSMRRLYFLVERCYQLREPVLLVGETGGGKTTVCQLLSACLQMKLHILNCHQNTETSDFIGGFGPIRERSRLISNYKEKVENLKKLKAYTCLPQDLQCVSPDIGRASSTLDLLNCVIRKYKDGQVCYPDVTTDDLYAFEQLKLDLDELHHNWQSIFVWHDGPIVKAMRDGDLFLADEISLANDSVLERLNSVLEPERKLSLAEKGGNELEEVSAHPNFFVLATMNPGGDYGKTELSPALRNRFTEIWVPPVSDLDELREIALARISELEDASNSFPSDGHKLSSSVIVDAMICFYEWFNQLPSDQLPSERLLTVRDLISWVAFFNVTGGSLGPEYAVLHGLFLVLLDGLSLGTAILKAEADKIREICLSFLLHKLRVDEGHLLYSKLSRMENYSWGECGSLVGVSHNDDVQQENVFGIDPFFIRKGCFCCEIGGFEFKAPTTRRNALRVLRAMQLPKPVLLEGSPGVGKTSLIVALGKFSGHKVVRINFSEQTDMMDLLGSDLPVESDEGMKFSWSDGILLQALKEGSWVLLDELNLAPPAVLEGLNAILDHRAEVFIPELGHTYKCPPSFRVFACQNPWHQGCGRKGLPRSFLNRFTKVYVDELVADDYLSICESKFPTIPRSLLSKLILFNERMHEEILANCKFAKDGSPWEFNLRDVFRSCEIIEGSPKHRSKYSFLNIVYIQRMRTKADRHVVLRLFKEVFEVTPLINPFPRIEIKSNNLIVGHAAIKRNHVQLSTSLSCQLHMLPEIRQSLEAAAHCVQHQWLCILIGPPCSGKSSLIRLLANLTGNVLNEVNISSAADISELLGSFEQYDALRTFHSVVSQAERYINEYCSLLAETSKAEFISKKHLVTRWLAFLPSMKFDSMDGSASICVEKWEKIVCSLGLLIELIEELKLNIEKKSPNVSYSIMEVDLFLKKILKLKVDHQKRLTPRKFEWVPGILIKAIELGEWIVLDNANLCNPTVLDRINSLVESSGSITVNERGIVDGNPLVIHPHPNFRMFITINPTGGEVSRAMRNRGVEIFMMPPYWVLDNVSGCKDDDTEFEDVKRFLILSGIPGSQLVNAIAKAHIFAKNEGLHLNVHITYLELSRWVHLFQQLLMKGHSPISSLQISWDHVYLSSFGEVEGGKIINFALTTYLSASDISGNDTLAARTLCLPGGWPVPLILRDFMHYSREASVKQNCMYLEFLGAQLASHQYRFAPNRFTKDHWLYLMDKMTLHEILFPKVPKVIVSDCRNEAEFDLKLANKMLLFAAYWAIEQATESDFNLYYLRLSWFSSQVHPFCQFFQEFVRLLEQMVKHPLWQYILHCRRQLGLDWQSMPFLSLELLDLAESNSTCKYLSNSISCIDLLKLTYRQWEIEKQWEIKNKHHFDEGVYSFTSFLESLQQLENEFLSKLACRPTLIVECSSFNNLTELYYDIIENHALFWHQLILSKFDHLIISWRSLVKDARKLLDICPERVEELVMKSRELEKVFSKKRRNLDLFSFSEKSLLWVYGGHPYLPPSCDLHHKHDQLLKFVELLWSTKKASRNQEMLSSQLIELVASCDYDFRSLVVQGVSMSLFIMKKWSQEALHDDDIVLQLEEMYQMLVRRFEYVKHKLKMNTGSNGPADWGESSVACCSFPPGMLFPQSAFCSWQDTLPPVDNASLHWDMELLQELTSFDSSDIEGLYQAVGRVSDLLNSALNFSLAFSSRPLQMFLPHQKILLMLNAWTQVDAVNVKVASFVLELWFRWHQSLWMCFPEHVKNFSNIDGLDTIDTALPHPLIEPVNASTVWQISRSMHTIREFRLQCLKFRVTSSNIWRNFSHRGHLPNFLLSAARSLVQQIMYAHKKSFSMAQFSALKSLFCSFQNSMVTEEMIEALTALLASTRHHKLKDLVHEFIAPLLSDLYIRSNAAGEGFNSNIGSVWIRIGGLRFRLLLSCMDIDPAMKYYCKYSQLAETISSLELEIQVRKECQYLAGQLLTGEADKRKEKRLEQFKEELRKLQKKMVYRSEAWKYMKLMDECADFLKLISSLESMVSSVEDEKFQLAVNQACNWQETASRFIDRLTDEYSAFDDIIQPIQVAAFEMKLGLSLILSSALENEYLSRVGLDNINFVMETIYNLMRFPRGALNKLISVKYNSSLYMLPSYRIDSGTGFYSVDTGMLERLVTLSSGIAAYKKVSVMHYRAAAWHNILVQIAHSASNSKVLDDESYLLLDKIFDKFARLWMSMKVQAKSKSDYDSQQYKFKPRVFQIESVIEVDISSLSNSFTTETFSEWKDFFAEEISTDKMEATEACETSVEEWKQLEESILSSVVHIHNKLFGSADLVQTPGTFEVYDEDRLLSFCDSYTLGVDLIRGVRTPLLSSLDAKLMPEHLLYLCLDYERKFLSFHRSAKRYNFYKDSYASEMAKMVEALAPLQQRISSLNELQDHNDVWKISSIIDMLLSLPSVTPLAKTFSGMQFLLHKAQAMQESGSKFCFSRELEPVFQLLSSWKTLELESWPGLLDEVMDQYESNAGKLWFPLYSVLRPSSSDQSVVQSLEDFIHTSSIGEYRKRLQLLFAFLGQNHIGASLKENYCPWWMEHSKYLYNIFGFYAQFLPIVMNYISMNKKEIEAELKALVKLCQWDCTKSYLSIENLKKSRQKLRKLVQKFSDILQEPVVMFLNQEASQKRAITQCFHGHKFISDVLNKGSFCGDFDMTYFSDENRSKWFGECNKKLDTSLQNFNIKKKEVFGILSPHWKNFEESGSTSRPCAGSQHANLSYGERWKAIWDVIENIYITAAECGQLWKEESKSQGKRRALSSLLKLLESSGLSRHKSTYWEDHQKPWWFLQHSGDMQHLLQTNSELPCVISETAAGVQKNEVLEESSVMEWKTATELYFKSVVSVLRLQQICLNPHKDITYEQVDRSGSFLRQLVQVQQNQLAAANDFDQQLKRLRECTSSLKKLCSLCTSNDNSTVLECFIPEQVAAFKCLWQQKQIFDSLYAISQEAMLLLRTYEKSHSSTCRSVRPSVSDLIAAIENFLPVFSRSKESLDYYLIGGTKAITPVTSTSHFLFVTEELEQLVSENFNVMKDFKENFLVSQKLDLDRSSVREVLIDRFQEIIEKATLVQEEFTSAFKANYVLEDLSEKGSFCERKPRVPNAGFDEALSSTYGHIAEVLQKLCSSSTILMAEESVNITSWKLLFVDFVDNLRLDVLCERVFKTVAFGEKPANHSDDKIYSYCYTVGNHNRDLFILMDLILNFGDELLKNFLAMHRSVSVTTHVLANVLAALYSKGFGTATEQLEDDGTVNASENATGTGMGEGIGSKDVSDQITDEDQLLGTRGQSDNQDDSSEVPSKNDRGIEMEQDFQADAVSISEDSGEDESTDAENEQLESEMGPTGPNSDAVRERTWDKNEDEALNGTDEKHESGPSIRERDRSSRELRAKDDFGIDESGKADYGELDDQNNETGSQDDIGDGETTDEINLEKEAAVDDPNGKQPDEVEQTSDVDMDMDRMVEEDFMEEGDPEKKDESAEDANQDMKHGEETCPPDEIMEDAHTDVGVSSEEDNLGGDHQENDETNGMDWKKDISEPGSSGLFNEQVTPFELASEANTDSLTSSENIAAVESNWSNNSQSFDNPTLSGGLPSSSMSKVDLKMSDSSNAGGFTENQVKSSFPQDEHSHVQERLPNPYRNLGDALKEWKERVKVSGDLPADNTEKPGEMEDENAEEYGFVNEVEKGTAQAMGPATSEQIDKNIDGNKLDQELHTSEKDQELKFEEHSSDIQSITNSTSIPKNEKREHINVSGSGSEKVHDDRSLKSVDSEKHSDDLVALKKSYFSEDIYQLSRLSVDDDILGKAQDAPDVPTDMKDEAAALWRRFELGTTKLSQELSEQLRLVMEPTVASKLQGDYRTGKRINMKKVIQYIASHYRKDKIWLRRTRPNKRDYQVVIAVDDSSSMSVSCCGDIVIEALVTVCRAISQLEMGSLAIASFGTKGNIKLLHDFDRPFTAEAGIRMVSNLTFEQENTIVNEPILDLLKFLIDKLDSAVAKARLPSGHNPLEQLVLIISDGQFHEKDNLKRWIRDLSTGNRMVAFLVLDNSQDSIMDRTEVSFDRNGKMKLSKYMESFPFPYYVVLRNIEALPRTLASLLRQWMELVQKSVG</sequence>
<dbReference type="GO" id="GO:0005524">
    <property type="term" value="F:ATP binding"/>
    <property type="evidence" value="ECO:0007669"/>
    <property type="project" value="UniProtKB-KW"/>
</dbReference>
<dbReference type="InterPro" id="IPR012099">
    <property type="entry name" value="Midasin"/>
</dbReference>
<keyword evidence="5 9" id="KW-0547">Nucleotide-binding</keyword>
<dbReference type="PROSITE" id="PS50234">
    <property type="entry name" value="VWFA"/>
    <property type="match status" value="1"/>
</dbReference>
<dbReference type="GO" id="GO:0005730">
    <property type="term" value="C:nucleolus"/>
    <property type="evidence" value="ECO:0007669"/>
    <property type="project" value="UniProtKB-SubCell"/>
</dbReference>
<dbReference type="FunFam" id="3.40.50.300:FF:001384">
    <property type="entry name" value="Midasin"/>
    <property type="match status" value="1"/>
</dbReference>
<dbReference type="Proteomes" id="UP001293593">
    <property type="component" value="Unassembled WGS sequence"/>
</dbReference>
<evidence type="ECO:0000256" key="9">
    <source>
        <dbReference type="PIRNR" id="PIRNR010340"/>
    </source>
</evidence>
<dbReference type="InterPro" id="IPR002035">
    <property type="entry name" value="VWF_A"/>
</dbReference>
<dbReference type="Pfam" id="PF17865">
    <property type="entry name" value="AAA_lid_5"/>
    <property type="match status" value="1"/>
</dbReference>
<evidence type="ECO:0000259" key="11">
    <source>
        <dbReference type="PROSITE" id="PS50234"/>
    </source>
</evidence>
<dbReference type="PANTHER" id="PTHR48103:SF2">
    <property type="entry name" value="MIDASIN"/>
    <property type="match status" value="1"/>
</dbReference>
<dbReference type="InterPro" id="IPR027417">
    <property type="entry name" value="P-loop_NTPase"/>
</dbReference>
<dbReference type="PIRSF" id="PIRSF010340">
    <property type="entry name" value="Midasin"/>
    <property type="match status" value="1"/>
</dbReference>
<dbReference type="SMART" id="SM00382">
    <property type="entry name" value="AAA"/>
    <property type="match status" value="5"/>
</dbReference>
<dbReference type="InterPro" id="IPR041190">
    <property type="entry name" value="Midasin_AAA_lid_5"/>
</dbReference>
<feature type="region of interest" description="Disordered" evidence="10">
    <location>
        <begin position="4634"/>
        <end position="5021"/>
    </location>
</feature>
<feature type="compositionally biased region" description="Basic and acidic residues" evidence="10">
    <location>
        <begin position="5081"/>
        <end position="5111"/>
    </location>
</feature>
<dbReference type="InterPro" id="IPR040848">
    <property type="entry name" value="AAA_lid_7"/>
</dbReference>
<evidence type="ECO:0000313" key="13">
    <source>
        <dbReference type="Proteomes" id="UP001293593"/>
    </source>
</evidence>
<feature type="compositionally biased region" description="Polar residues" evidence="10">
    <location>
        <begin position="4922"/>
        <end position="4932"/>
    </location>
</feature>
<organism evidence="12 13">
    <name type="scientific">Acacia crassicarpa</name>
    <name type="common">northern wattle</name>
    <dbReference type="NCBI Taxonomy" id="499986"/>
    <lineage>
        <taxon>Eukaryota</taxon>
        <taxon>Viridiplantae</taxon>
        <taxon>Streptophyta</taxon>
        <taxon>Embryophyta</taxon>
        <taxon>Tracheophyta</taxon>
        <taxon>Spermatophyta</taxon>
        <taxon>Magnoliopsida</taxon>
        <taxon>eudicotyledons</taxon>
        <taxon>Gunneridae</taxon>
        <taxon>Pentapetalae</taxon>
        <taxon>rosids</taxon>
        <taxon>fabids</taxon>
        <taxon>Fabales</taxon>
        <taxon>Fabaceae</taxon>
        <taxon>Caesalpinioideae</taxon>
        <taxon>mimosoid clade</taxon>
        <taxon>Acacieae</taxon>
        <taxon>Acacia</taxon>
    </lineage>
</organism>
<evidence type="ECO:0000256" key="4">
    <source>
        <dbReference type="ARBA" id="ARBA00017143"/>
    </source>
</evidence>
<keyword evidence="6 9" id="KW-0067">ATP-binding</keyword>
<comment type="subcellular location">
    <subcellularLocation>
        <location evidence="1">Nucleus</location>
        <location evidence="1">Nucleolus</location>
    </subcellularLocation>
    <subcellularLocation>
        <location evidence="2">Nucleus</location>
        <location evidence="2">Nucleoplasm</location>
    </subcellularLocation>
</comment>
<feature type="compositionally biased region" description="Acidic residues" evidence="10">
    <location>
        <begin position="4832"/>
        <end position="4841"/>
    </location>
</feature>
<dbReference type="Pfam" id="PF17867">
    <property type="entry name" value="AAA_lid_7"/>
    <property type="match status" value="3"/>
</dbReference>
<evidence type="ECO:0000256" key="7">
    <source>
        <dbReference type="ARBA" id="ARBA00023186"/>
    </source>
</evidence>
<feature type="compositionally biased region" description="Basic and acidic residues" evidence="10">
    <location>
        <begin position="5139"/>
        <end position="5154"/>
    </location>
</feature>
<feature type="compositionally biased region" description="Acidic residues" evidence="10">
    <location>
        <begin position="4804"/>
        <end position="4814"/>
    </location>
</feature>
<dbReference type="InterPro" id="IPR025662">
    <property type="entry name" value="Sigma_54_int_dom_ATP-bd_1"/>
</dbReference>
<evidence type="ECO:0000256" key="3">
    <source>
        <dbReference type="ARBA" id="ARBA00007188"/>
    </source>
</evidence>
<comment type="similarity">
    <text evidence="3 9">Belongs to the midasin family.</text>
</comment>
<feature type="compositionally biased region" description="Basic and acidic residues" evidence="10">
    <location>
        <begin position="4815"/>
        <end position="4831"/>
    </location>
</feature>
<feature type="domain" description="VWFA" evidence="11">
    <location>
        <begin position="5276"/>
        <end position="5476"/>
    </location>
</feature>
<feature type="compositionally biased region" description="Polar residues" evidence="10">
    <location>
        <begin position="4988"/>
        <end position="5006"/>
    </location>
</feature>
<dbReference type="GO" id="GO:0000027">
    <property type="term" value="P:ribosomal large subunit assembly"/>
    <property type="evidence" value="ECO:0007669"/>
    <property type="project" value="InterPro"/>
</dbReference>
<keyword evidence="13" id="KW-1185">Reference proteome</keyword>
<reference evidence="12" key="1">
    <citation type="submission" date="2023-10" db="EMBL/GenBank/DDBJ databases">
        <title>Chromosome-level genome of the transformable northern wattle, Acacia crassicarpa.</title>
        <authorList>
            <person name="Massaro I."/>
            <person name="Sinha N.R."/>
            <person name="Poethig S."/>
            <person name="Leichty A.R."/>
        </authorList>
    </citation>
    <scope>NUCLEOTIDE SEQUENCE</scope>
    <source>
        <strain evidence="12">Acra3RX</strain>
        <tissue evidence="12">Leaf</tissue>
    </source>
</reference>
<dbReference type="GO" id="GO:0030687">
    <property type="term" value="C:preribosome, large subunit precursor"/>
    <property type="evidence" value="ECO:0007669"/>
    <property type="project" value="TreeGrafter"/>
</dbReference>
<dbReference type="CDD" id="cd00009">
    <property type="entry name" value="AAA"/>
    <property type="match status" value="3"/>
</dbReference>
<gene>
    <name evidence="12" type="ORF">QN277_022325</name>
</gene>
<evidence type="ECO:0000256" key="2">
    <source>
        <dbReference type="ARBA" id="ARBA00004642"/>
    </source>
</evidence>
<dbReference type="FunFam" id="3.40.50.300:FF:001861">
    <property type="entry name" value="Midasin"/>
    <property type="match status" value="1"/>
</dbReference>
<evidence type="ECO:0000313" key="12">
    <source>
        <dbReference type="EMBL" id="KAK4269130.1"/>
    </source>
</evidence>
<dbReference type="GO" id="GO:0000055">
    <property type="term" value="P:ribosomal large subunit export from nucleus"/>
    <property type="evidence" value="ECO:0007669"/>
    <property type="project" value="TreeGrafter"/>
</dbReference>
<evidence type="ECO:0000256" key="1">
    <source>
        <dbReference type="ARBA" id="ARBA00004604"/>
    </source>
</evidence>
<feature type="compositionally biased region" description="Polar residues" evidence="10">
    <location>
        <begin position="5112"/>
        <end position="5123"/>
    </location>
</feature>
<keyword evidence="7 9" id="KW-0143">Chaperone</keyword>
<feature type="compositionally biased region" description="Acidic residues" evidence="10">
    <location>
        <begin position="4709"/>
        <end position="4724"/>
    </location>
</feature>
<dbReference type="GO" id="GO:0005654">
    <property type="term" value="C:nucleoplasm"/>
    <property type="evidence" value="ECO:0007669"/>
    <property type="project" value="UniProtKB-SubCell"/>
</dbReference>
<dbReference type="FunFam" id="3.40.50.300:FF:001368">
    <property type="entry name" value="Midasin"/>
    <property type="match status" value="1"/>
</dbReference>